<gene>
    <name evidence="1" type="ORF">JHL16_06535</name>
</gene>
<evidence type="ECO:0000313" key="1">
    <source>
        <dbReference type="EMBL" id="MBK1866004.1"/>
    </source>
</evidence>
<keyword evidence="2" id="KW-1185">Reference proteome</keyword>
<comment type="caution">
    <text evidence="1">The sequence shown here is derived from an EMBL/GenBank/DDBJ whole genome shotgun (WGS) entry which is preliminary data.</text>
</comment>
<proteinExistence type="predicted"/>
<evidence type="ECO:0000313" key="2">
    <source>
        <dbReference type="Proteomes" id="UP000616151"/>
    </source>
</evidence>
<name>A0ACC5R014_9HYPH</name>
<organism evidence="1 2">
    <name type="scientific">Taklimakanibacter albus</name>
    <dbReference type="NCBI Taxonomy" id="2800327"/>
    <lineage>
        <taxon>Bacteria</taxon>
        <taxon>Pseudomonadati</taxon>
        <taxon>Pseudomonadota</taxon>
        <taxon>Alphaproteobacteria</taxon>
        <taxon>Hyphomicrobiales</taxon>
        <taxon>Aestuariivirgaceae</taxon>
        <taxon>Taklimakanibacter</taxon>
    </lineage>
</organism>
<sequence length="366" mass="40509">MPSDPVIIPLRPEHFTPAPAVVARHGGMTATAFRYRSGVAGLTLANEAGQIDLLPFHGQQIWDASFFGRRLTMGSMFDEPVATQDYLANYGAFFIHCGVTAIGNPGTDDKHPLHGELPNAIYQEANLVIGADENGPFMALAGSYRHRVAFTHNYLAEPVVRLGVKGGRLQVSLTVRNLKHAPMELMYLGHINFRPIDNATLIDTVPDDPKHMRLRTNLPIGYTPSPDYRKLLEATLADPARHRQIRPQEAINPELVFSLDCRTDEAGWAHTMQLLPDGSADFVSHRPSELKRGVRWITRSGDQDAVGIMLPATADPDGYTAEKAKGHVQVLAPQEEFHCEMEFGALTPDEARKLKQSIETIRKRIS</sequence>
<accession>A0ACC5R014</accession>
<dbReference type="EMBL" id="JAENHL010000006">
    <property type="protein sequence ID" value="MBK1866004.1"/>
    <property type="molecule type" value="Genomic_DNA"/>
</dbReference>
<protein>
    <submittedName>
        <fullName evidence="1">DUF4432 family protein</fullName>
    </submittedName>
</protein>
<reference evidence="1" key="1">
    <citation type="submission" date="2021-01" db="EMBL/GenBank/DDBJ databases">
        <authorList>
            <person name="Sun Q."/>
        </authorList>
    </citation>
    <scope>NUCLEOTIDE SEQUENCE</scope>
    <source>
        <strain evidence="1">YIM B02566</strain>
    </source>
</reference>
<dbReference type="Proteomes" id="UP000616151">
    <property type="component" value="Unassembled WGS sequence"/>
</dbReference>